<name>A0A1G6V3B3_9SPHI</name>
<proteinExistence type="predicted"/>
<dbReference type="InterPro" id="IPR021994">
    <property type="entry name" value="DUF3592"/>
</dbReference>
<dbReference type="AlphaFoldDB" id="A0A1G6V3B3"/>
<dbReference type="RefSeq" id="WP_091144800.1">
    <property type="nucleotide sequence ID" value="NZ_FNAI01000001.1"/>
</dbReference>
<dbReference type="STRING" id="1391627.SAMN05216464_101847"/>
<keyword evidence="4" id="KW-1185">Reference proteome</keyword>
<feature type="transmembrane region" description="Helical" evidence="1">
    <location>
        <begin position="6"/>
        <end position="23"/>
    </location>
</feature>
<keyword evidence="1" id="KW-0812">Transmembrane</keyword>
<evidence type="ECO:0000259" key="2">
    <source>
        <dbReference type="Pfam" id="PF12158"/>
    </source>
</evidence>
<sequence length="137" mass="15610">MNVNYDELILLTGGAFLAVLGAGKFNERRKLIKTGVKVNGVVFRIEESTDDETNSSMYYPVIRYLTEDKEWITETYKLGSRPSVYKEGDSVSVIYDPANYKHFIIDNTFTKFLAPVLFIIGVLLIASVIIYYVLHQL</sequence>
<dbReference type="OrthoDB" id="681001at2"/>
<protein>
    <recommendedName>
        <fullName evidence="2">DUF3592 domain-containing protein</fullName>
    </recommendedName>
</protein>
<feature type="transmembrane region" description="Helical" evidence="1">
    <location>
        <begin position="112"/>
        <end position="134"/>
    </location>
</feature>
<dbReference type="EMBL" id="FNAI01000001">
    <property type="protein sequence ID" value="SDD48110.1"/>
    <property type="molecule type" value="Genomic_DNA"/>
</dbReference>
<dbReference type="Proteomes" id="UP000199072">
    <property type="component" value="Unassembled WGS sequence"/>
</dbReference>
<feature type="domain" description="DUF3592" evidence="2">
    <location>
        <begin position="40"/>
        <end position="107"/>
    </location>
</feature>
<dbReference type="Pfam" id="PF12158">
    <property type="entry name" value="DUF3592"/>
    <property type="match status" value="1"/>
</dbReference>
<evidence type="ECO:0000313" key="4">
    <source>
        <dbReference type="Proteomes" id="UP000199072"/>
    </source>
</evidence>
<evidence type="ECO:0000313" key="3">
    <source>
        <dbReference type="EMBL" id="SDD48110.1"/>
    </source>
</evidence>
<evidence type="ECO:0000256" key="1">
    <source>
        <dbReference type="SAM" id="Phobius"/>
    </source>
</evidence>
<organism evidence="3 4">
    <name type="scientific">Mucilaginibacter pineti</name>
    <dbReference type="NCBI Taxonomy" id="1391627"/>
    <lineage>
        <taxon>Bacteria</taxon>
        <taxon>Pseudomonadati</taxon>
        <taxon>Bacteroidota</taxon>
        <taxon>Sphingobacteriia</taxon>
        <taxon>Sphingobacteriales</taxon>
        <taxon>Sphingobacteriaceae</taxon>
        <taxon>Mucilaginibacter</taxon>
    </lineage>
</organism>
<keyword evidence="1" id="KW-0472">Membrane</keyword>
<gene>
    <name evidence="3" type="ORF">SAMN05216464_101847</name>
</gene>
<accession>A0A1G6V3B3</accession>
<reference evidence="3 4" key="1">
    <citation type="submission" date="2016-10" db="EMBL/GenBank/DDBJ databases">
        <authorList>
            <person name="de Groot N.N."/>
        </authorList>
    </citation>
    <scope>NUCLEOTIDE SEQUENCE [LARGE SCALE GENOMIC DNA]</scope>
    <source>
        <strain evidence="3 4">47C3B</strain>
    </source>
</reference>
<keyword evidence="1" id="KW-1133">Transmembrane helix</keyword>